<protein>
    <recommendedName>
        <fullName evidence="5">Protein PsiE</fullName>
    </recommendedName>
</protein>
<feature type="transmembrane region" description="Helical" evidence="2">
    <location>
        <begin position="12"/>
        <end position="36"/>
    </location>
</feature>
<feature type="transmembrane region" description="Helical" evidence="2">
    <location>
        <begin position="56"/>
        <end position="83"/>
    </location>
</feature>
<keyword evidence="2" id="KW-1133">Transmembrane helix</keyword>
<accession>A0A2T5GAQ8</accession>
<feature type="compositionally biased region" description="Basic and acidic residues" evidence="1">
    <location>
        <begin position="139"/>
        <end position="150"/>
    </location>
</feature>
<evidence type="ECO:0000313" key="3">
    <source>
        <dbReference type="EMBL" id="PTQ53267.1"/>
    </source>
</evidence>
<sequence length="157" mass="17385">MRRSIVRLIGVLEEILAVIIILAVTFEGIAMIGDLYRYVSNWELSTHYPQFLADVLFYIVGLEIAHLLISRSPVLMLNVLIFAIGRKVIIQSETVGEMLVGSLAIALLYVLYRMFTHGEASLPKTHLSFSWARGPAPPKGERSTESEKGAAEQTPTG</sequence>
<dbReference type="Proteomes" id="UP000244016">
    <property type="component" value="Unassembled WGS sequence"/>
</dbReference>
<evidence type="ECO:0000256" key="1">
    <source>
        <dbReference type="SAM" id="MobiDB-lite"/>
    </source>
</evidence>
<organism evidence="3 4">
    <name type="scientific">Brockia lithotrophica</name>
    <dbReference type="NCBI Taxonomy" id="933949"/>
    <lineage>
        <taxon>Bacteria</taxon>
        <taxon>Bacillati</taxon>
        <taxon>Bacillota</taxon>
        <taxon>Bacilli</taxon>
        <taxon>Bacillales</taxon>
        <taxon>Bacillales Family X. Incertae Sedis</taxon>
        <taxon>Brockia</taxon>
    </lineage>
</organism>
<dbReference type="AlphaFoldDB" id="A0A2T5GAQ8"/>
<keyword evidence="2" id="KW-0812">Transmembrane</keyword>
<comment type="caution">
    <text evidence="3">The sequence shown here is derived from an EMBL/GenBank/DDBJ whole genome shotgun (WGS) entry which is preliminary data.</text>
</comment>
<proteinExistence type="predicted"/>
<feature type="region of interest" description="Disordered" evidence="1">
    <location>
        <begin position="133"/>
        <end position="157"/>
    </location>
</feature>
<gene>
    <name evidence="3" type="ORF">BLITH_0347</name>
</gene>
<feature type="transmembrane region" description="Helical" evidence="2">
    <location>
        <begin position="95"/>
        <end position="115"/>
    </location>
</feature>
<keyword evidence="2" id="KW-0472">Membrane</keyword>
<name>A0A2T5GAQ8_9BACL</name>
<evidence type="ECO:0000313" key="4">
    <source>
        <dbReference type="Proteomes" id="UP000244016"/>
    </source>
</evidence>
<reference evidence="3 4" key="1">
    <citation type="submission" date="2017-08" db="EMBL/GenBank/DDBJ databases">
        <title>Burning lignite coal seam in the remote Altai Mountains harbors a hydrogen-driven thermophilic microbial community.</title>
        <authorList>
            <person name="Kadnikov V.V."/>
            <person name="Mardanov A.V."/>
            <person name="Ivasenko D."/>
            <person name="Beletsky A.V."/>
            <person name="Karnachuk O.V."/>
            <person name="Ravin N.V."/>
        </authorList>
    </citation>
    <scope>NUCLEOTIDE SEQUENCE [LARGE SCALE GENOMIC DNA]</scope>
    <source>
        <strain evidence="3">AL31</strain>
    </source>
</reference>
<evidence type="ECO:0008006" key="5">
    <source>
        <dbReference type="Google" id="ProtNLM"/>
    </source>
</evidence>
<evidence type="ECO:0000256" key="2">
    <source>
        <dbReference type="SAM" id="Phobius"/>
    </source>
</evidence>
<dbReference type="EMBL" id="PEBW01000001">
    <property type="protein sequence ID" value="PTQ53267.1"/>
    <property type="molecule type" value="Genomic_DNA"/>
</dbReference>